<evidence type="ECO:0000313" key="2">
    <source>
        <dbReference type="RefSeq" id="XP_075076661.1"/>
    </source>
</evidence>
<reference evidence="1" key="1">
    <citation type="journal article" date="2014" name="Nat. Commun.">
        <title>The tobacco genome sequence and its comparison with those of tomato and potato.</title>
        <authorList>
            <person name="Sierro N."/>
            <person name="Battey J.N."/>
            <person name="Ouadi S."/>
            <person name="Bakaher N."/>
            <person name="Bovet L."/>
            <person name="Willig A."/>
            <person name="Goepfert S."/>
            <person name="Peitsch M.C."/>
            <person name="Ivanov N.V."/>
        </authorList>
    </citation>
    <scope>NUCLEOTIDE SEQUENCE [LARGE SCALE GENOMIC DNA]</scope>
</reference>
<protein>
    <submittedName>
        <fullName evidence="2">Uncharacterized protein LOC142163289</fullName>
    </submittedName>
</protein>
<accession>A0AC58RVB5</accession>
<gene>
    <name evidence="2" type="primary">LOC142163289</name>
</gene>
<dbReference type="RefSeq" id="XP_075076661.1">
    <property type="nucleotide sequence ID" value="XM_075220560.1"/>
</dbReference>
<proteinExistence type="predicted"/>
<reference evidence="2" key="2">
    <citation type="submission" date="2025-08" db="UniProtKB">
        <authorList>
            <consortium name="RefSeq"/>
        </authorList>
    </citation>
    <scope>IDENTIFICATION</scope>
    <source>
        <tissue evidence="2">Leaf</tissue>
    </source>
</reference>
<dbReference type="Proteomes" id="UP000790787">
    <property type="component" value="Chromosome 8"/>
</dbReference>
<sequence>MAQKDRSCKFHVAEQISQEGPGSWSAQIKLQGSQDIYAYGIIFGATTDSLCEEFAKLMGSEFEMSMLGGTECLPGSSREAVHKGNVLDIVFSVGLCARLQSNSKESHLKAAKRIRRYFKGTQNLVLYYSSGDNFNLIGYADVDYAGYLVNKKSTSGMAHFLGSCFISWGTRK</sequence>
<evidence type="ECO:0000313" key="1">
    <source>
        <dbReference type="Proteomes" id="UP000790787"/>
    </source>
</evidence>
<keyword evidence="1" id="KW-1185">Reference proteome</keyword>
<organism evidence="1 2">
    <name type="scientific">Nicotiana tabacum</name>
    <name type="common">Common tobacco</name>
    <dbReference type="NCBI Taxonomy" id="4097"/>
    <lineage>
        <taxon>Eukaryota</taxon>
        <taxon>Viridiplantae</taxon>
        <taxon>Streptophyta</taxon>
        <taxon>Embryophyta</taxon>
        <taxon>Tracheophyta</taxon>
        <taxon>Spermatophyta</taxon>
        <taxon>Magnoliopsida</taxon>
        <taxon>eudicotyledons</taxon>
        <taxon>Gunneridae</taxon>
        <taxon>Pentapetalae</taxon>
        <taxon>asterids</taxon>
        <taxon>lamiids</taxon>
        <taxon>Solanales</taxon>
        <taxon>Solanaceae</taxon>
        <taxon>Nicotianoideae</taxon>
        <taxon>Nicotianeae</taxon>
        <taxon>Nicotiana</taxon>
    </lineage>
</organism>
<name>A0AC58RVB5_TOBAC</name>